<dbReference type="RefSeq" id="WP_123368095.1">
    <property type="nucleotide sequence ID" value="NZ_MOBO01000026.1"/>
</dbReference>
<protein>
    <submittedName>
        <fullName evidence="1">Uncharacterized protein</fullName>
    </submittedName>
</protein>
<name>A0A423J7M2_9PSED</name>
<reference evidence="1 2" key="1">
    <citation type="submission" date="2016-10" db="EMBL/GenBank/DDBJ databases">
        <title>Comparative genome analysis of multiple Pseudomonas spp. focuses on biocontrol and plant growth promoting traits.</title>
        <authorList>
            <person name="Tao X.-Y."/>
            <person name="Taylor C.G."/>
        </authorList>
    </citation>
    <scope>NUCLEOTIDE SEQUENCE [LARGE SCALE GENOMIC DNA]</scope>
    <source>
        <strain evidence="1 2">38D4</strain>
    </source>
</reference>
<proteinExistence type="predicted"/>
<accession>A0A423J7M2</accession>
<evidence type="ECO:0000313" key="2">
    <source>
        <dbReference type="Proteomes" id="UP000286351"/>
    </source>
</evidence>
<dbReference type="AlphaFoldDB" id="A0A423J7M2"/>
<comment type="caution">
    <text evidence="1">The sequence shown here is derived from an EMBL/GenBank/DDBJ whole genome shotgun (WGS) entry which is preliminary data.</text>
</comment>
<organism evidence="1 2">
    <name type="scientific">Pseudomonas brassicacearum</name>
    <dbReference type="NCBI Taxonomy" id="930166"/>
    <lineage>
        <taxon>Bacteria</taxon>
        <taxon>Pseudomonadati</taxon>
        <taxon>Pseudomonadota</taxon>
        <taxon>Gammaproteobacteria</taxon>
        <taxon>Pseudomonadales</taxon>
        <taxon>Pseudomonadaceae</taxon>
        <taxon>Pseudomonas</taxon>
    </lineage>
</organism>
<evidence type="ECO:0000313" key="1">
    <source>
        <dbReference type="EMBL" id="RON33736.1"/>
    </source>
</evidence>
<gene>
    <name evidence="1" type="ORF">BK664_24880</name>
</gene>
<dbReference type="EMBL" id="MOBO01000026">
    <property type="protein sequence ID" value="RON33736.1"/>
    <property type="molecule type" value="Genomic_DNA"/>
</dbReference>
<dbReference type="Proteomes" id="UP000286351">
    <property type="component" value="Unassembled WGS sequence"/>
</dbReference>
<sequence>MPWYKAGTVSVVLNSNTVIGTGTAFIANSRVGDAFRGPDGAWYEVTNIASDTALSISPNYQGAIAAAGAYALAPMQGYVKDSADALRSLVNQFGGVLAVLGTTPTQVGVRAALNLTNTDGVSEGTINKYLSNAGVLGTVLTGLSFPTAAAIVATDTILSAFGKLQASLNSKAAKGANSDITALINLSTAITVAQGGTGGSTAAAARIGLGLKTAATADIAGTVSQSGGVPTGAIIERGSNANGEWTMFADGTMVCTGFKDLGIQSFVAIGGVFYQGAFSGLPFPRTFVGTVRTNIGVVSAGGVCWASQGSNFSSTSATANFFVLSPGSAANSLGATYMAIGRWF</sequence>